<keyword evidence="2" id="KW-1185">Reference proteome</keyword>
<protein>
    <submittedName>
        <fullName evidence="1">Uncharacterized protein</fullName>
    </submittedName>
</protein>
<reference evidence="1 2" key="1">
    <citation type="submission" date="2016-09" db="EMBL/GenBank/DDBJ databases">
        <title>Extensive genetic diversity and differential bi-allelic expression allows diatom success in the polar Southern Ocean.</title>
        <authorList>
            <consortium name="DOE Joint Genome Institute"/>
            <person name="Mock T."/>
            <person name="Otillar R.P."/>
            <person name="Strauss J."/>
            <person name="Dupont C."/>
            <person name="Frickenhaus S."/>
            <person name="Maumus F."/>
            <person name="Mcmullan M."/>
            <person name="Sanges R."/>
            <person name="Schmutz J."/>
            <person name="Toseland A."/>
            <person name="Valas R."/>
            <person name="Veluchamy A."/>
            <person name="Ward B.J."/>
            <person name="Allen A."/>
            <person name="Barry K."/>
            <person name="Falciatore A."/>
            <person name="Ferrante M."/>
            <person name="Fortunato A.E."/>
            <person name="Gloeckner G."/>
            <person name="Gruber A."/>
            <person name="Hipkin R."/>
            <person name="Janech M."/>
            <person name="Kroth P."/>
            <person name="Leese F."/>
            <person name="Lindquist E."/>
            <person name="Lyon B.R."/>
            <person name="Martin J."/>
            <person name="Mayer C."/>
            <person name="Parker M."/>
            <person name="Quesneville H."/>
            <person name="Raymond J."/>
            <person name="Uhlig C."/>
            <person name="Valentin K.U."/>
            <person name="Worden A.Z."/>
            <person name="Armbrust E.V."/>
            <person name="Bowler C."/>
            <person name="Green B."/>
            <person name="Moulton V."/>
            <person name="Van Oosterhout C."/>
            <person name="Grigoriev I."/>
        </authorList>
    </citation>
    <scope>NUCLEOTIDE SEQUENCE [LARGE SCALE GENOMIC DNA]</scope>
    <source>
        <strain evidence="1 2">CCMP1102</strain>
    </source>
</reference>
<name>A0A1E7EJM4_9STRA</name>
<organism evidence="1 2">
    <name type="scientific">Fragilariopsis cylindrus CCMP1102</name>
    <dbReference type="NCBI Taxonomy" id="635003"/>
    <lineage>
        <taxon>Eukaryota</taxon>
        <taxon>Sar</taxon>
        <taxon>Stramenopiles</taxon>
        <taxon>Ochrophyta</taxon>
        <taxon>Bacillariophyta</taxon>
        <taxon>Bacillariophyceae</taxon>
        <taxon>Bacillariophycidae</taxon>
        <taxon>Bacillariales</taxon>
        <taxon>Bacillariaceae</taxon>
        <taxon>Fragilariopsis</taxon>
    </lineage>
</organism>
<dbReference type="InParanoid" id="A0A1E7EJM4"/>
<accession>A0A1E7EJM4</accession>
<sequence>MDPWVFDLLTTGSTRSIDEEEDNNDITLLPGYVQVVQYAGVAVDVIQNEGEEEEVEKN</sequence>
<dbReference type="AlphaFoldDB" id="A0A1E7EJM4"/>
<dbReference type="Proteomes" id="UP000095751">
    <property type="component" value="Unassembled WGS sequence"/>
</dbReference>
<dbReference type="EMBL" id="KV784429">
    <property type="protein sequence ID" value="OEU06094.1"/>
    <property type="molecule type" value="Genomic_DNA"/>
</dbReference>
<feature type="non-terminal residue" evidence="1">
    <location>
        <position position="58"/>
    </location>
</feature>
<gene>
    <name evidence="1" type="ORF">FRACYDRAFT_222604</name>
</gene>
<evidence type="ECO:0000313" key="2">
    <source>
        <dbReference type="Proteomes" id="UP000095751"/>
    </source>
</evidence>
<evidence type="ECO:0000313" key="1">
    <source>
        <dbReference type="EMBL" id="OEU06094.1"/>
    </source>
</evidence>
<feature type="non-terminal residue" evidence="1">
    <location>
        <position position="1"/>
    </location>
</feature>
<proteinExistence type="predicted"/>
<dbReference type="KEGG" id="fcy:FRACYDRAFT_222604"/>